<sequence length="1132" mass="125712">IQESTMGTIRFILFYMTVGVAVAIPAEECPSTIPEASREDCYPEGGASKETCNSRGCLWCETTYQGPPWCFFDPDIDPRAGCNSPINELDRVDCYPEPGSSEGLCLGRGCLWCASQINGVPYCFYDTANTTTTVATTTTAGSGTTTTAASTTPAPGDQCFIPEANRQDCYPEAGASESGCYSRGCLWCPTGEGSTTPWCHFNDTSGTPPPTTTTIAPPGQNCTVVGDPAQRIDCMPAPADQQGCIDKGCYWCEYSDPNIDVPWCYFDSSSWPPAIDEDDRVDCSPGVLDTDACIARGCLLGQRVNPNAPVCYYDSTWGYRIVGAVESTTKGYRVNLEKSDNGTMYGQTITNVIVDVEFHTTSRLRVKFYDANNARFEVPLDIDSPSTAATNTLYDVQFSDTPVFSFKVIRKNSGEMIFDTSVGGFTFEDQFLQIATWLPSKTLYGFGETEHHSFLHENDWNIQGYYSRDQPPAYKGNLYGVHPFYEVVENDFQTHGVLILNSNAQDVTVTPKSLIFRTIGGVLDLYIFLGPSPENVIQQYTTAIGLPFMPPYWSLGFQLSRYGYDSITTMRATVDRIKAYNIPLDVQYGDIDYFDRRLDFTYDTVNYAGMPDYVRQLKAEGTKFVTILDPCISIGEPAGTYPPFDRGQVQGVWVNNSDGVTPAEGRVWPPDNVYFPDYTNPATEPWWTQECVDFHQTIEFDGIWIDMNEPANFMTGGIEGCVTSTVNNPPYFPAIWGNVLADKSLCPDFRQYGGSHYDVHSLYGWSQSPPTMRAARTSANNRGFVVSRSTFPGSGKWAAHWLGDNYSQWTNLHYSIIGMLEFNLFGIPYIGADICGFNGDSTASQCQRWMQLGAFYTFSRNHNGKGYREQDPGAWGDEVARVSREALAIRYTILPYLYTLFYRVHTQGGTIIRPVMHEFVQDNNTHNIDRQFLWGPAFLITPVLDQDAVTVNAYFPDARWYSYYDGGEIAQSDRKNNVLLNAPMDVIPLHIRGGYILPTQDPATTTMASRTNAMGLIVALDDAMAASGELFWDDGETLDTHVSGDYFMATYEASMIGQYDGLLVGTVNNQGYITGLTLDSIRIMGLGLSTVSEIRVNNFKHDSWTQSGNGEVTITLLNLPLDSNFDITWTQL</sequence>
<dbReference type="GO" id="GO:0005975">
    <property type="term" value="P:carbohydrate metabolic process"/>
    <property type="evidence" value="ECO:0007669"/>
    <property type="project" value="InterPro"/>
</dbReference>
<evidence type="ECO:0000256" key="6">
    <source>
        <dbReference type="ARBA" id="ARBA00023180"/>
    </source>
</evidence>
<dbReference type="GO" id="GO:0004558">
    <property type="term" value="F:alpha-1,4-glucosidase activity"/>
    <property type="evidence" value="ECO:0007669"/>
    <property type="project" value="TreeGrafter"/>
</dbReference>
<evidence type="ECO:0000256" key="5">
    <source>
        <dbReference type="ARBA" id="ARBA00023157"/>
    </source>
</evidence>
<feature type="disulfide bond" evidence="8">
    <location>
        <begin position="234"/>
        <end position="249"/>
    </location>
</feature>
<protein>
    <recommendedName>
        <fullName evidence="10">P-type domain-containing protein</fullName>
    </recommendedName>
</protein>
<evidence type="ECO:0000256" key="2">
    <source>
        <dbReference type="ARBA" id="ARBA00007806"/>
    </source>
</evidence>
<evidence type="ECO:0000256" key="3">
    <source>
        <dbReference type="ARBA" id="ARBA00022801"/>
    </source>
</evidence>
<dbReference type="Gene3D" id="2.60.40.1760">
    <property type="entry name" value="glycosyl hydrolase (family 31)"/>
    <property type="match status" value="1"/>
</dbReference>
<accession>A0A8S4Q1K0</accession>
<dbReference type="PANTHER" id="PTHR22762:SF133">
    <property type="entry name" value="P-TYPE DOMAIN-CONTAINING PROTEIN"/>
    <property type="match status" value="1"/>
</dbReference>
<dbReference type="SUPFAM" id="SSF57492">
    <property type="entry name" value="Trefoil"/>
    <property type="match status" value="5"/>
</dbReference>
<dbReference type="Gene3D" id="2.60.40.1180">
    <property type="entry name" value="Golgi alpha-mannosidase II"/>
    <property type="match status" value="2"/>
</dbReference>
<dbReference type="InterPro" id="IPR048395">
    <property type="entry name" value="Glyco_hydro_31_C"/>
</dbReference>
<dbReference type="FunFam" id="3.20.20.80:FF:000016">
    <property type="entry name" value="Maltase-glucoamylase, intestinal"/>
    <property type="match status" value="1"/>
</dbReference>
<keyword evidence="3" id="KW-0378">Hydrolase</keyword>
<evidence type="ECO:0000313" key="12">
    <source>
        <dbReference type="Proteomes" id="UP000749559"/>
    </source>
</evidence>
<dbReference type="FunFam" id="2.60.40.1180:FF:000001">
    <property type="entry name" value="Maltase-glucoamylase, intestinal"/>
    <property type="match status" value="1"/>
</dbReference>
<gene>
    <name evidence="11" type="ORF">OFUS_LOCUS24385</name>
</gene>
<evidence type="ECO:0000259" key="10">
    <source>
        <dbReference type="PROSITE" id="PS51448"/>
    </source>
</evidence>
<dbReference type="Pfam" id="PF01055">
    <property type="entry name" value="Glyco_hydro_31_2nd"/>
    <property type="match status" value="1"/>
</dbReference>
<dbReference type="InterPro" id="IPR011013">
    <property type="entry name" value="Gal_mutarotase_sf_dom"/>
</dbReference>
<dbReference type="SMART" id="SM00018">
    <property type="entry name" value="PD"/>
    <property type="match status" value="4"/>
</dbReference>
<dbReference type="InterPro" id="IPR044913">
    <property type="entry name" value="P_trefoil_dom_sf"/>
</dbReference>
<dbReference type="SUPFAM" id="SSF51011">
    <property type="entry name" value="Glycosyl hydrolase domain"/>
    <property type="match status" value="1"/>
</dbReference>
<dbReference type="PANTHER" id="PTHR22762">
    <property type="entry name" value="ALPHA-GLUCOSIDASE"/>
    <property type="match status" value="1"/>
</dbReference>
<dbReference type="CDD" id="cd06602">
    <property type="entry name" value="GH31_MGAM_SI_GAA"/>
    <property type="match status" value="1"/>
</dbReference>
<dbReference type="PROSITE" id="PS51448">
    <property type="entry name" value="P_TREFOIL_2"/>
    <property type="match status" value="5"/>
</dbReference>
<feature type="domain" description="P-type" evidence="10">
    <location>
        <begin position="27"/>
        <end position="74"/>
    </location>
</feature>
<reference evidence="11" key="1">
    <citation type="submission" date="2022-03" db="EMBL/GenBank/DDBJ databases">
        <authorList>
            <person name="Martin C."/>
        </authorList>
    </citation>
    <scope>NUCLEOTIDE SEQUENCE</scope>
</reference>
<keyword evidence="4 9" id="KW-0472">Membrane</keyword>
<dbReference type="Gene3D" id="4.10.110.10">
    <property type="entry name" value="Spasmolytic Protein, domain 1"/>
    <property type="match status" value="5"/>
</dbReference>
<name>A0A8S4Q1K0_OWEFU</name>
<feature type="non-terminal residue" evidence="11">
    <location>
        <position position="1"/>
    </location>
</feature>
<dbReference type="GO" id="GO:0016020">
    <property type="term" value="C:membrane"/>
    <property type="evidence" value="ECO:0007669"/>
    <property type="project" value="UniProtKB-SubCell"/>
</dbReference>
<dbReference type="CDD" id="cd14752">
    <property type="entry name" value="GH31_N"/>
    <property type="match status" value="1"/>
</dbReference>
<dbReference type="SUPFAM" id="SSF74650">
    <property type="entry name" value="Galactose mutarotase-like"/>
    <property type="match status" value="1"/>
</dbReference>
<dbReference type="InterPro" id="IPR000519">
    <property type="entry name" value="P_trefoil_dom"/>
</dbReference>
<evidence type="ECO:0000256" key="7">
    <source>
        <dbReference type="ARBA" id="ARBA00023295"/>
    </source>
</evidence>
<proteinExistence type="inferred from homology"/>
<dbReference type="CDD" id="cd00111">
    <property type="entry name" value="Trefoil"/>
    <property type="match status" value="4"/>
</dbReference>
<feature type="domain" description="P-type" evidence="10">
    <location>
        <begin position="80"/>
        <end position="127"/>
    </location>
</feature>
<keyword evidence="7" id="KW-0326">Glycosidase</keyword>
<comment type="caution">
    <text evidence="8">Lacks conserved residue(s) required for the propagation of feature annotation.</text>
</comment>
<evidence type="ECO:0000256" key="9">
    <source>
        <dbReference type="SAM" id="Phobius"/>
    </source>
</evidence>
<dbReference type="AlphaFoldDB" id="A0A8S4Q1K0"/>
<dbReference type="InterPro" id="IPR000322">
    <property type="entry name" value="Glyco_hydro_31_TIM"/>
</dbReference>
<dbReference type="EMBL" id="CAIIXF020000012">
    <property type="protein sequence ID" value="CAH1800510.1"/>
    <property type="molecule type" value="Genomic_DNA"/>
</dbReference>
<dbReference type="InterPro" id="IPR017853">
    <property type="entry name" value="GH"/>
</dbReference>
<evidence type="ECO:0000256" key="1">
    <source>
        <dbReference type="ARBA" id="ARBA00004370"/>
    </source>
</evidence>
<dbReference type="Gene3D" id="3.20.20.80">
    <property type="entry name" value="Glycosidases"/>
    <property type="match status" value="1"/>
</dbReference>
<dbReference type="OrthoDB" id="1334205at2759"/>
<keyword evidence="12" id="KW-1185">Reference proteome</keyword>
<comment type="caution">
    <text evidence="11">The sequence shown here is derived from an EMBL/GenBank/DDBJ whole genome shotgun (WGS) entry which is preliminary data.</text>
</comment>
<keyword evidence="6" id="KW-0325">Glycoprotein</keyword>
<evidence type="ECO:0000313" key="11">
    <source>
        <dbReference type="EMBL" id="CAH1800510.1"/>
    </source>
</evidence>
<feature type="domain" description="P-type" evidence="10">
    <location>
        <begin position="267"/>
        <end position="315"/>
    </location>
</feature>
<feature type="transmembrane region" description="Helical" evidence="9">
    <location>
        <begin position="7"/>
        <end position="26"/>
    </location>
</feature>
<organism evidence="11 12">
    <name type="scientific">Owenia fusiformis</name>
    <name type="common">Polychaete worm</name>
    <dbReference type="NCBI Taxonomy" id="6347"/>
    <lineage>
        <taxon>Eukaryota</taxon>
        <taxon>Metazoa</taxon>
        <taxon>Spiralia</taxon>
        <taxon>Lophotrochozoa</taxon>
        <taxon>Annelida</taxon>
        <taxon>Polychaeta</taxon>
        <taxon>Sedentaria</taxon>
        <taxon>Canalipalpata</taxon>
        <taxon>Sabellida</taxon>
        <taxon>Oweniida</taxon>
        <taxon>Oweniidae</taxon>
        <taxon>Owenia</taxon>
    </lineage>
</organism>
<comment type="similarity">
    <text evidence="2">Belongs to the glycosyl hydrolase 31 family.</text>
</comment>
<dbReference type="Proteomes" id="UP000749559">
    <property type="component" value="Unassembled WGS sequence"/>
</dbReference>
<dbReference type="GO" id="GO:0030246">
    <property type="term" value="F:carbohydrate binding"/>
    <property type="evidence" value="ECO:0007669"/>
    <property type="project" value="InterPro"/>
</dbReference>
<feature type="domain" description="P-type" evidence="10">
    <location>
        <begin position="220"/>
        <end position="268"/>
    </location>
</feature>
<keyword evidence="9" id="KW-1133">Transmembrane helix</keyword>
<evidence type="ECO:0000256" key="4">
    <source>
        <dbReference type="ARBA" id="ARBA00023136"/>
    </source>
</evidence>
<feature type="domain" description="P-type" evidence="10">
    <location>
        <begin position="157"/>
        <end position="203"/>
    </location>
</feature>
<keyword evidence="5 8" id="KW-1015">Disulfide bond</keyword>
<dbReference type="Pfam" id="PF21365">
    <property type="entry name" value="Glyco_hydro_31_3rd"/>
    <property type="match status" value="1"/>
</dbReference>
<keyword evidence="9" id="KW-0812">Transmembrane</keyword>
<dbReference type="Pfam" id="PF00088">
    <property type="entry name" value="Trefoil"/>
    <property type="match status" value="5"/>
</dbReference>
<dbReference type="InterPro" id="IPR013780">
    <property type="entry name" value="Glyco_hydro_b"/>
</dbReference>
<comment type="subcellular location">
    <subcellularLocation>
        <location evidence="1">Membrane</location>
    </subcellularLocation>
</comment>
<evidence type="ECO:0000256" key="8">
    <source>
        <dbReference type="PROSITE-ProRule" id="PRU00779"/>
    </source>
</evidence>
<dbReference type="SUPFAM" id="SSF51445">
    <property type="entry name" value="(Trans)glycosidases"/>
    <property type="match status" value="1"/>
</dbReference>
<dbReference type="PROSITE" id="PS00129">
    <property type="entry name" value="GLYCOSYL_HYDROL_F31_1"/>
    <property type="match status" value="1"/>
</dbReference>
<dbReference type="InterPro" id="IPR030458">
    <property type="entry name" value="Glyco_hydro_31_AS"/>
</dbReference>
<feature type="disulfide bond" evidence="8">
    <location>
        <begin position="283"/>
        <end position="298"/>
    </location>
</feature>